<evidence type="ECO:0000256" key="4">
    <source>
        <dbReference type="ARBA" id="ARBA00022679"/>
    </source>
</evidence>
<dbReference type="Proteomes" id="UP000054705">
    <property type="component" value="Unassembled WGS sequence"/>
</dbReference>
<dbReference type="InterPro" id="IPR029045">
    <property type="entry name" value="ClpP/crotonase-like_dom_sf"/>
</dbReference>
<dbReference type="EC" id="2.1.3.15" evidence="2"/>
<evidence type="ECO:0000256" key="5">
    <source>
        <dbReference type="ARBA" id="ARBA00022741"/>
    </source>
</evidence>
<dbReference type="EMBL" id="LGGS01000132">
    <property type="protein sequence ID" value="KUK81736.1"/>
    <property type="molecule type" value="Genomic_DNA"/>
</dbReference>
<keyword evidence="3" id="KW-0444">Lipid biosynthesis</keyword>
<organism evidence="12 13">
    <name type="scientific">Pelotomaculum thermopropionicum</name>
    <dbReference type="NCBI Taxonomy" id="110500"/>
    <lineage>
        <taxon>Bacteria</taxon>
        <taxon>Bacillati</taxon>
        <taxon>Bacillota</taxon>
        <taxon>Clostridia</taxon>
        <taxon>Eubacteriales</taxon>
        <taxon>Desulfotomaculaceae</taxon>
        <taxon>Pelotomaculum</taxon>
    </lineage>
</organism>
<reference evidence="13" key="1">
    <citation type="journal article" date="2015" name="MBio">
        <title>Genome-Resolved Metagenomic Analysis Reveals Roles for Candidate Phyla and Other Microbial Community Members in Biogeochemical Transformations in Oil Reservoirs.</title>
        <authorList>
            <person name="Hu P."/>
            <person name="Tom L."/>
            <person name="Singh A."/>
            <person name="Thomas B.C."/>
            <person name="Baker B.J."/>
            <person name="Piceno Y.M."/>
            <person name="Andersen G.L."/>
            <person name="Banfield J.F."/>
        </authorList>
    </citation>
    <scope>NUCLEOTIDE SEQUENCE [LARGE SCALE GENOMIC DNA]</scope>
</reference>
<dbReference type="InterPro" id="IPR011763">
    <property type="entry name" value="COA_CT_C"/>
</dbReference>
<dbReference type="Gene3D" id="3.90.226.10">
    <property type="entry name" value="2-enoyl-CoA Hydratase, Chain A, domain 1"/>
    <property type="match status" value="1"/>
</dbReference>
<evidence type="ECO:0000313" key="12">
    <source>
        <dbReference type="EMBL" id="KUK81736.1"/>
    </source>
</evidence>
<keyword evidence="8" id="KW-0443">Lipid metabolism</keyword>
<dbReference type="PRINTS" id="PR01069">
    <property type="entry name" value="ACCCTRFRASEA"/>
</dbReference>
<gene>
    <name evidence="12" type="ORF">XD97_0578</name>
</gene>
<keyword evidence="5" id="KW-0547">Nucleotide-binding</keyword>
<dbReference type="PANTHER" id="PTHR42853:SF3">
    <property type="entry name" value="ACETYL-COENZYME A CARBOXYLASE CARBOXYL TRANSFERASE SUBUNIT ALPHA, CHLOROPLASTIC"/>
    <property type="match status" value="1"/>
</dbReference>
<dbReference type="PATRIC" id="fig|110500.4.peg.28"/>
<comment type="caution">
    <text evidence="12">The sequence shown here is derived from an EMBL/GenBank/DDBJ whole genome shotgun (WGS) entry which is preliminary data.</text>
</comment>
<sequence>MPAIMEFEKPLQELENKISELRSFAQEKGIDLANEISILENRAREVKASIYGNLNSWHKVLIARHAERPNTLDYINYLFTDFVELHGDRLYGDDPAVLGGIGRFGGRVVTVLGHLKGKDTKENLTRNFGMAHPEGYRKAMRLMKQAEKFKRPVICFIDTPGAYCGMGAG</sequence>
<dbReference type="GO" id="GO:0005524">
    <property type="term" value="F:ATP binding"/>
    <property type="evidence" value="ECO:0007669"/>
    <property type="project" value="UniProtKB-KW"/>
</dbReference>
<dbReference type="GO" id="GO:2001295">
    <property type="term" value="P:malonyl-CoA biosynthetic process"/>
    <property type="evidence" value="ECO:0007669"/>
    <property type="project" value="UniProtKB-UniPathway"/>
</dbReference>
<protein>
    <recommendedName>
        <fullName evidence="2">acetyl-CoA carboxytransferase</fullName>
        <ecNumber evidence="2">2.1.3.15</ecNumber>
    </recommendedName>
</protein>
<evidence type="ECO:0000256" key="2">
    <source>
        <dbReference type="ARBA" id="ARBA00011883"/>
    </source>
</evidence>
<keyword evidence="7" id="KW-0067">ATP-binding</keyword>
<evidence type="ECO:0000256" key="7">
    <source>
        <dbReference type="ARBA" id="ARBA00022840"/>
    </source>
</evidence>
<dbReference type="GO" id="GO:0009317">
    <property type="term" value="C:acetyl-CoA carboxylase complex"/>
    <property type="evidence" value="ECO:0007669"/>
    <property type="project" value="InterPro"/>
</dbReference>
<dbReference type="SUPFAM" id="SSF52096">
    <property type="entry name" value="ClpP/crotonase"/>
    <property type="match status" value="1"/>
</dbReference>
<dbReference type="PROSITE" id="PS50989">
    <property type="entry name" value="COA_CT_CTER"/>
    <property type="match status" value="1"/>
</dbReference>
<keyword evidence="4 12" id="KW-0808">Transferase</keyword>
<evidence type="ECO:0000259" key="11">
    <source>
        <dbReference type="PROSITE" id="PS50989"/>
    </source>
</evidence>
<comment type="pathway">
    <text evidence="1">Lipid metabolism; malonyl-CoA biosynthesis; malonyl-CoA from acetyl-CoA: step 1/1.</text>
</comment>
<evidence type="ECO:0000256" key="8">
    <source>
        <dbReference type="ARBA" id="ARBA00023098"/>
    </source>
</evidence>
<dbReference type="GO" id="GO:0003989">
    <property type="term" value="F:acetyl-CoA carboxylase activity"/>
    <property type="evidence" value="ECO:0007669"/>
    <property type="project" value="InterPro"/>
</dbReference>
<comment type="catalytic activity">
    <reaction evidence="10">
        <text>N(6)-carboxybiotinyl-L-lysyl-[protein] + acetyl-CoA = N(6)-biotinyl-L-lysyl-[protein] + malonyl-CoA</text>
        <dbReference type="Rhea" id="RHEA:54728"/>
        <dbReference type="Rhea" id="RHEA-COMP:10505"/>
        <dbReference type="Rhea" id="RHEA-COMP:10506"/>
        <dbReference type="ChEBI" id="CHEBI:57288"/>
        <dbReference type="ChEBI" id="CHEBI:57384"/>
        <dbReference type="ChEBI" id="CHEBI:83144"/>
        <dbReference type="ChEBI" id="CHEBI:83145"/>
        <dbReference type="EC" id="2.1.3.15"/>
    </reaction>
</comment>
<dbReference type="AlphaFoldDB" id="A0A101HRG0"/>
<proteinExistence type="predicted"/>
<dbReference type="UniPathway" id="UPA00655">
    <property type="reaction ID" value="UER00711"/>
</dbReference>
<dbReference type="GO" id="GO:0006633">
    <property type="term" value="P:fatty acid biosynthetic process"/>
    <property type="evidence" value="ECO:0007669"/>
    <property type="project" value="UniProtKB-KW"/>
</dbReference>
<feature type="domain" description="CoA carboxyltransferase C-terminal" evidence="11">
    <location>
        <begin position="35"/>
        <end position="169"/>
    </location>
</feature>
<keyword evidence="9" id="KW-0275">Fatty acid biosynthesis</keyword>
<evidence type="ECO:0000256" key="9">
    <source>
        <dbReference type="ARBA" id="ARBA00023160"/>
    </source>
</evidence>
<name>A0A101HRG0_9FIRM</name>
<evidence type="ECO:0000256" key="3">
    <source>
        <dbReference type="ARBA" id="ARBA00022516"/>
    </source>
</evidence>
<evidence type="ECO:0000256" key="10">
    <source>
        <dbReference type="ARBA" id="ARBA00049152"/>
    </source>
</evidence>
<dbReference type="Pfam" id="PF03255">
    <property type="entry name" value="ACCA"/>
    <property type="match status" value="1"/>
</dbReference>
<evidence type="ECO:0000313" key="13">
    <source>
        <dbReference type="Proteomes" id="UP000054705"/>
    </source>
</evidence>
<dbReference type="PANTHER" id="PTHR42853">
    <property type="entry name" value="ACETYL-COENZYME A CARBOXYLASE CARBOXYL TRANSFERASE SUBUNIT ALPHA"/>
    <property type="match status" value="1"/>
</dbReference>
<evidence type="ECO:0000256" key="1">
    <source>
        <dbReference type="ARBA" id="ARBA00004956"/>
    </source>
</evidence>
<keyword evidence="6" id="KW-0276">Fatty acid metabolism</keyword>
<evidence type="ECO:0000256" key="6">
    <source>
        <dbReference type="ARBA" id="ARBA00022832"/>
    </source>
</evidence>
<dbReference type="InterPro" id="IPR001095">
    <property type="entry name" value="Acetyl_CoA_COase_a_su"/>
</dbReference>
<dbReference type="GO" id="GO:0016743">
    <property type="term" value="F:carboxyl- or carbamoyltransferase activity"/>
    <property type="evidence" value="ECO:0007669"/>
    <property type="project" value="InterPro"/>
</dbReference>
<accession>A0A101HRG0</accession>